<protein>
    <submittedName>
        <fullName evidence="1">Sulfhydryl oxidase 1-like</fullName>
    </submittedName>
</protein>
<dbReference type="Gene3D" id="3.40.30.10">
    <property type="entry name" value="Glutaredoxin"/>
    <property type="match status" value="2"/>
</dbReference>
<keyword evidence="2" id="KW-1185">Reference proteome</keyword>
<dbReference type="FunFam" id="3.40.30.10:FF:000073">
    <property type="entry name" value="Sulfhydryl oxidase"/>
    <property type="match status" value="1"/>
</dbReference>
<dbReference type="PANTHER" id="PTHR22897">
    <property type="entry name" value="QUIESCIN Q6-RELATED SULFHYDRYL OXIDASE"/>
    <property type="match status" value="1"/>
</dbReference>
<dbReference type="InterPro" id="IPR013766">
    <property type="entry name" value="Thioredoxin_domain"/>
</dbReference>
<dbReference type="PROSITE" id="PS00194">
    <property type="entry name" value="THIOREDOXIN_1"/>
    <property type="match status" value="1"/>
</dbReference>
<dbReference type="GO" id="GO:0000139">
    <property type="term" value="C:Golgi membrane"/>
    <property type="evidence" value="ECO:0007669"/>
    <property type="project" value="TreeGrafter"/>
</dbReference>
<dbReference type="EMBL" id="CACRXK020012001">
    <property type="protein sequence ID" value="CAB4022481.1"/>
    <property type="molecule type" value="Genomic_DNA"/>
</dbReference>
<proteinExistence type="predicted"/>
<dbReference type="Proteomes" id="UP001152795">
    <property type="component" value="Unassembled WGS sequence"/>
</dbReference>
<dbReference type="InterPro" id="IPR041269">
    <property type="entry name" value="QSOX_Trx1"/>
</dbReference>
<accession>A0A6S7K3L1</accession>
<dbReference type="InterPro" id="IPR036249">
    <property type="entry name" value="Thioredoxin-like_sf"/>
</dbReference>
<dbReference type="InterPro" id="IPR017937">
    <property type="entry name" value="Thioredoxin_CS"/>
</dbReference>
<evidence type="ECO:0000313" key="1">
    <source>
        <dbReference type="EMBL" id="CAB4022481.1"/>
    </source>
</evidence>
<dbReference type="GO" id="GO:0016971">
    <property type="term" value="F:flavin-dependent sulfhydryl oxidase activity"/>
    <property type="evidence" value="ECO:0007669"/>
    <property type="project" value="InterPro"/>
</dbReference>
<comment type="caution">
    <text evidence="1">The sequence shown here is derived from an EMBL/GenBank/DDBJ whole genome shotgun (WGS) entry which is preliminary data.</text>
</comment>
<dbReference type="Pfam" id="PF18108">
    <property type="entry name" value="QSOX_Trx1"/>
    <property type="match status" value="1"/>
</dbReference>
<dbReference type="InterPro" id="IPR039798">
    <property type="entry name" value="Sulfhydryl_oxidase"/>
</dbReference>
<dbReference type="GO" id="GO:0003756">
    <property type="term" value="F:protein disulfide isomerase activity"/>
    <property type="evidence" value="ECO:0007669"/>
    <property type="project" value="TreeGrafter"/>
</dbReference>
<evidence type="ECO:0000313" key="2">
    <source>
        <dbReference type="Proteomes" id="UP001152795"/>
    </source>
</evidence>
<organism evidence="1 2">
    <name type="scientific">Paramuricea clavata</name>
    <name type="common">Red gorgonian</name>
    <name type="synonym">Violescent sea-whip</name>
    <dbReference type="NCBI Taxonomy" id="317549"/>
    <lineage>
        <taxon>Eukaryota</taxon>
        <taxon>Metazoa</taxon>
        <taxon>Cnidaria</taxon>
        <taxon>Anthozoa</taxon>
        <taxon>Octocorallia</taxon>
        <taxon>Malacalcyonacea</taxon>
        <taxon>Plexauridae</taxon>
        <taxon>Paramuricea</taxon>
    </lineage>
</organism>
<dbReference type="AlphaFoldDB" id="A0A6S7K3L1"/>
<reference evidence="1" key="1">
    <citation type="submission" date="2020-04" db="EMBL/GenBank/DDBJ databases">
        <authorList>
            <person name="Alioto T."/>
            <person name="Alioto T."/>
            <person name="Gomez Garrido J."/>
        </authorList>
    </citation>
    <scope>NUCLEOTIDE SEQUENCE</scope>
    <source>
        <strain evidence="1">A484AB</strain>
    </source>
</reference>
<dbReference type="GO" id="GO:0006457">
    <property type="term" value="P:protein folding"/>
    <property type="evidence" value="ECO:0007669"/>
    <property type="project" value="TreeGrafter"/>
</dbReference>
<gene>
    <name evidence="1" type="ORF">PACLA_8A070874</name>
</gene>
<dbReference type="SUPFAM" id="SSF52833">
    <property type="entry name" value="Thioredoxin-like"/>
    <property type="match status" value="1"/>
</dbReference>
<name>A0A6S7K3L1_PARCT</name>
<dbReference type="Pfam" id="PF00085">
    <property type="entry name" value="Thioredoxin"/>
    <property type="match status" value="1"/>
</dbReference>
<sequence length="350" mass="40106">MKCNWLCILTVYVFICYVFTVYGNPLYSPMDKIVLLENDTISTAIYNSNFAWFVEFYSSWCGHCQSFAPDWKRLATQVEGWNSVIQVAAIDCAEARNLGTCENFGIQGYPTLKLGYIVFGPKHKDLGTVYTGDREPPEMQHAIIDYLEAKGNPHMKIDFTPISRKMSDNFSEKMRLPKPVALVFESNSSYLGKELMLDLMNNPKIMVKRVVNDEVRKTKYKVTRLPQVVLVLEDDQFVHLKFCIQKHQEQSLALHSELSVFFKNALKEHRRMEEERQSQGLEAKPMSCTIAANIALKVAKKHGLFKLASKFYKLFLTAAHAVGVVKNERSFSLLKIVKSYSRNNISDPCR</sequence>
<dbReference type="PANTHER" id="PTHR22897:SF8">
    <property type="entry name" value="SULFHYDRYL OXIDASE"/>
    <property type="match status" value="1"/>
</dbReference>
<dbReference type="OrthoDB" id="59470at2759"/>
<dbReference type="PROSITE" id="PS51352">
    <property type="entry name" value="THIOREDOXIN_2"/>
    <property type="match status" value="1"/>
</dbReference>
<dbReference type="GO" id="GO:0005615">
    <property type="term" value="C:extracellular space"/>
    <property type="evidence" value="ECO:0007669"/>
    <property type="project" value="TreeGrafter"/>
</dbReference>